<keyword evidence="5 7" id="KW-1278">Translocase</keyword>
<dbReference type="PROSITE" id="PS50893">
    <property type="entry name" value="ABC_TRANSPORTER_2"/>
    <property type="match status" value="1"/>
</dbReference>
<organism evidence="9 10">
    <name type="scientific">Pleionea mediterranea</name>
    <dbReference type="NCBI Taxonomy" id="523701"/>
    <lineage>
        <taxon>Bacteria</taxon>
        <taxon>Pseudomonadati</taxon>
        <taxon>Pseudomonadota</taxon>
        <taxon>Gammaproteobacteria</taxon>
        <taxon>Oceanospirillales</taxon>
        <taxon>Pleioneaceae</taxon>
        <taxon>Pleionea</taxon>
    </lineage>
</organism>
<dbReference type="CDD" id="cd03255">
    <property type="entry name" value="ABC_MJ0796_LolCDE_FtsE"/>
    <property type="match status" value="1"/>
</dbReference>
<keyword evidence="6 7" id="KW-0472">Membrane</keyword>
<dbReference type="GO" id="GO:0044874">
    <property type="term" value="P:lipoprotein localization to outer membrane"/>
    <property type="evidence" value="ECO:0007669"/>
    <property type="project" value="UniProtKB-ARBA"/>
</dbReference>
<dbReference type="GO" id="GO:0089705">
    <property type="term" value="P:protein localization to outer membrane"/>
    <property type="evidence" value="ECO:0007669"/>
    <property type="project" value="UniProtKB-ARBA"/>
</dbReference>
<accession>A0A316G8Z9</accession>
<keyword evidence="2 7" id="KW-1003">Cell membrane</keyword>
<comment type="function">
    <text evidence="7">Part of the ABC transporter complex LolCDE involved in the translocation of mature outer membrane-directed lipoproteins, from the inner membrane to the periplasmic chaperone, LolA. Responsible for the formation of the LolA-lipoprotein complex in an ATP-dependent manner.</text>
</comment>
<dbReference type="OrthoDB" id="9801477at2"/>
<reference evidence="9 10" key="1">
    <citation type="submission" date="2018-05" db="EMBL/GenBank/DDBJ databases">
        <title>Genomic Encyclopedia of Type Strains, Phase IV (KMG-IV): sequencing the most valuable type-strain genomes for metagenomic binning, comparative biology and taxonomic classification.</title>
        <authorList>
            <person name="Goeker M."/>
        </authorList>
    </citation>
    <scope>NUCLEOTIDE SEQUENCE [LARGE SCALE GENOMIC DNA]</scope>
    <source>
        <strain evidence="9 10">DSM 25350</strain>
    </source>
</reference>
<dbReference type="SMART" id="SM00382">
    <property type="entry name" value="AAA"/>
    <property type="match status" value="1"/>
</dbReference>
<evidence type="ECO:0000313" key="10">
    <source>
        <dbReference type="Proteomes" id="UP000245790"/>
    </source>
</evidence>
<dbReference type="InterPro" id="IPR003593">
    <property type="entry name" value="AAA+_ATPase"/>
</dbReference>
<keyword evidence="4 7" id="KW-0067">ATP-binding</keyword>
<keyword evidence="9" id="KW-0449">Lipoprotein</keyword>
<evidence type="ECO:0000256" key="2">
    <source>
        <dbReference type="ARBA" id="ARBA00022475"/>
    </source>
</evidence>
<comment type="caution">
    <text evidence="9">The sequence shown here is derived from an EMBL/GenBank/DDBJ whole genome shotgun (WGS) entry which is preliminary data.</text>
</comment>
<dbReference type="PROSITE" id="PS00211">
    <property type="entry name" value="ABC_TRANSPORTER_1"/>
    <property type="match status" value="1"/>
</dbReference>
<evidence type="ECO:0000259" key="8">
    <source>
        <dbReference type="PROSITE" id="PS50893"/>
    </source>
</evidence>
<dbReference type="NCBIfam" id="TIGR02211">
    <property type="entry name" value="LolD_lipo_ex"/>
    <property type="match status" value="1"/>
</dbReference>
<dbReference type="InterPro" id="IPR011924">
    <property type="entry name" value="LolD_lipo_ATP-bd"/>
</dbReference>
<evidence type="ECO:0000256" key="3">
    <source>
        <dbReference type="ARBA" id="ARBA00022741"/>
    </source>
</evidence>
<dbReference type="EC" id="7.6.2.-" evidence="7"/>
<dbReference type="InterPro" id="IPR017911">
    <property type="entry name" value="MacB-like_ATP-bd"/>
</dbReference>
<dbReference type="RefSeq" id="WP_109763601.1">
    <property type="nucleotide sequence ID" value="NZ_QGGU01000006.1"/>
</dbReference>
<dbReference type="InterPro" id="IPR003439">
    <property type="entry name" value="ABC_transporter-like_ATP-bd"/>
</dbReference>
<dbReference type="PANTHER" id="PTHR42798">
    <property type="entry name" value="LIPOPROTEIN-RELEASING SYSTEM ATP-BINDING PROTEIN LOLD"/>
    <property type="match status" value="1"/>
</dbReference>
<evidence type="ECO:0000256" key="6">
    <source>
        <dbReference type="ARBA" id="ARBA00023136"/>
    </source>
</evidence>
<comment type="subunit">
    <text evidence="7">The complex is composed of two ATP-binding proteins (LolD) and two transmembrane proteins (LolC and LolE).</text>
</comment>
<proteinExistence type="inferred from homology"/>
<dbReference type="EMBL" id="QGGU01000006">
    <property type="protein sequence ID" value="PWK50947.1"/>
    <property type="molecule type" value="Genomic_DNA"/>
</dbReference>
<protein>
    <recommendedName>
        <fullName evidence="7">Lipoprotein-releasing system ATP-binding protein LolD</fullName>
        <ecNumber evidence="7">7.6.2.-</ecNumber>
    </recommendedName>
</protein>
<dbReference type="GO" id="GO:0005524">
    <property type="term" value="F:ATP binding"/>
    <property type="evidence" value="ECO:0007669"/>
    <property type="project" value="UniProtKB-UniRule"/>
</dbReference>
<evidence type="ECO:0000256" key="4">
    <source>
        <dbReference type="ARBA" id="ARBA00022840"/>
    </source>
</evidence>
<evidence type="ECO:0000256" key="5">
    <source>
        <dbReference type="ARBA" id="ARBA00022967"/>
    </source>
</evidence>
<dbReference type="AlphaFoldDB" id="A0A316G8Z9"/>
<dbReference type="Proteomes" id="UP000245790">
    <property type="component" value="Unassembled WGS sequence"/>
</dbReference>
<keyword evidence="7" id="KW-0997">Cell inner membrane</keyword>
<feature type="domain" description="ABC transporter" evidence="8">
    <location>
        <begin position="7"/>
        <end position="232"/>
    </location>
</feature>
<dbReference type="FunFam" id="3.40.50.300:FF:000230">
    <property type="entry name" value="Lipoprotein-releasing system ATP-binding protein LolD"/>
    <property type="match status" value="1"/>
</dbReference>
<name>A0A316G8Z9_9GAMM</name>
<gene>
    <name evidence="7" type="primary">lolD</name>
    <name evidence="9" type="ORF">C8D97_106240</name>
</gene>
<evidence type="ECO:0000256" key="7">
    <source>
        <dbReference type="RuleBase" id="RU367068"/>
    </source>
</evidence>
<dbReference type="InterPro" id="IPR027417">
    <property type="entry name" value="P-loop_NTPase"/>
</dbReference>
<keyword evidence="1 7" id="KW-0813">Transport</keyword>
<keyword evidence="10" id="KW-1185">Reference proteome</keyword>
<dbReference type="GO" id="GO:0005886">
    <property type="term" value="C:plasma membrane"/>
    <property type="evidence" value="ECO:0007669"/>
    <property type="project" value="UniProtKB-SubCell"/>
</dbReference>
<evidence type="ECO:0000313" key="9">
    <source>
        <dbReference type="EMBL" id="PWK50947.1"/>
    </source>
</evidence>
<dbReference type="InterPro" id="IPR017871">
    <property type="entry name" value="ABC_transporter-like_CS"/>
</dbReference>
<dbReference type="GO" id="GO:0016887">
    <property type="term" value="F:ATP hydrolysis activity"/>
    <property type="evidence" value="ECO:0007669"/>
    <property type="project" value="InterPro"/>
</dbReference>
<sequence length="233" mass="25482">MNNQTVLECHKLTKHYLDAGRKVEVLRGIDLQVDAGESLSIIGASGSGKSTLLHLLGGLDQASSGDVVIMGKNIHQMNAVEQGKWRNHHLGFIYQFHHLLAEFSALENVAMPLLIRGISKSDALTAAKEMIGKVGLSERVSHKPSELSGGERQRIAIARALVTRPACILADEPTGNLDEENAEKVYQLMLDLNRELNTSLIVVTHDRTLASRASRQLTIVNGQIESIPQREIA</sequence>
<comment type="subcellular location">
    <subcellularLocation>
        <location evidence="7">Cell inner membrane</location>
        <topology evidence="7">Peripheral membrane protein</topology>
    </subcellularLocation>
</comment>
<keyword evidence="3 7" id="KW-0547">Nucleotide-binding</keyword>
<dbReference type="SUPFAM" id="SSF52540">
    <property type="entry name" value="P-loop containing nucleoside triphosphate hydrolases"/>
    <property type="match status" value="1"/>
</dbReference>
<dbReference type="Gene3D" id="3.40.50.300">
    <property type="entry name" value="P-loop containing nucleotide triphosphate hydrolases"/>
    <property type="match status" value="1"/>
</dbReference>
<comment type="similarity">
    <text evidence="7">Belongs to the ABC transporter superfamily. Lipoprotein translocase (TC 3.A.1.125) family.</text>
</comment>
<dbReference type="PANTHER" id="PTHR42798:SF2">
    <property type="entry name" value="ABC TRANSPORTER ATP-BINDING PROTEIN MG467-RELATED"/>
    <property type="match status" value="1"/>
</dbReference>
<evidence type="ECO:0000256" key="1">
    <source>
        <dbReference type="ARBA" id="ARBA00022448"/>
    </source>
</evidence>
<dbReference type="Pfam" id="PF00005">
    <property type="entry name" value="ABC_tran"/>
    <property type="match status" value="1"/>
</dbReference>